<dbReference type="InterPro" id="IPR016024">
    <property type="entry name" value="ARM-type_fold"/>
</dbReference>
<feature type="domain" description="NACHT" evidence="1">
    <location>
        <begin position="454"/>
        <end position="583"/>
    </location>
</feature>
<dbReference type="EMBL" id="SIJK02000035">
    <property type="protein sequence ID" value="MBP1467514.1"/>
    <property type="molecule type" value="Genomic_DNA"/>
</dbReference>
<proteinExistence type="predicted"/>
<dbReference type="Pfam" id="PF12770">
    <property type="entry name" value="CHAT"/>
    <property type="match status" value="1"/>
</dbReference>
<dbReference type="InterPro" id="IPR007111">
    <property type="entry name" value="NACHT_NTPase"/>
</dbReference>
<dbReference type="SUPFAM" id="SSF48371">
    <property type="entry name" value="ARM repeat"/>
    <property type="match status" value="1"/>
</dbReference>
<dbReference type="PROSITE" id="PS50837">
    <property type="entry name" value="NACHT"/>
    <property type="match status" value="1"/>
</dbReference>
<evidence type="ECO:0000259" key="1">
    <source>
        <dbReference type="PROSITE" id="PS50837"/>
    </source>
</evidence>
<dbReference type="Gene3D" id="1.25.10.10">
    <property type="entry name" value="Leucine-rich Repeat Variant"/>
    <property type="match status" value="1"/>
</dbReference>
<evidence type="ECO:0000313" key="2">
    <source>
        <dbReference type="EMBL" id="MBP1467514.1"/>
    </source>
</evidence>
<sequence length="1242" mass="138444">MAIEDMFVRVQRHPDGVPQRYTVDLWLASGRRERTTLTFDSDTVPDASDPQTLVATGLRLFHQLFSGPLALMFQQTWAAINARNDQLRLRLALDPAAPALHALPWELMHFDDSSGLEPPRPLAVDPRILFSRYVESAELDEGRPLARRPIRMLMVLASPVDLARWHLAELDREAEQRDFETRFSAAIAAGQLRCDVLPLASPEALRTALLRGTLDAEAPAAETGYDGLLYYGHGLFHPELGTRLVLEDPQTRRALLYDSNTLVSLLRTLPVSHRLSLVLLVACNSAVTGALHSLATRLLIESGVPAVLAMQRLIEVVLARSFTHHLSDVLLRDGTIDFAVNSARRRIFNPEATGWGTPVLYMRYANGRIFLPNAQLEYVAAILREPEFARWRGEAYIDVAVMQVAAGQDWHLLRVRPEDAPAAIGAIETLDQTLGLHLQPERRRPEPRRPQKTNLVALIGPPHSGQTTILRRLAYQLAEAVTQDVTRPPGIFISLIGYDQQRGQQRLERQIVEQASAITPALGEFLGTTMRHAHTAREPDGPPRFVLLFDDLDTLPERARSEAARELMRLAQRLPNERFIVTSAQDSYPGSHLSRASVLVIQPLGERQILGYLQQRDASNAALLYRQIRDKRLLNLASDPSLLTLLIEQLTSATPDGFTRNQLVQSYLDRMLGTLDRRFSLGAAARTSLIALAWQSCWEHREHLSLATIFRTLARVRHQRDYSLEELYDLLRAARLLTGVGTSAARFVNSHLQAYCAAVALANRADRQERLADIIAMCANQELMLWWEEVIYALVGMLNDLTPLFRLLASAIRAGSDGHALMAARCLEALAPRQEARLDPVLRSELLDACVLRLRSTREPSAERREQLVVALGRLQYPQVRHELHRLVIERVRPSASGPRYEYTNVRIAAARALRTIYLAAVADEAEAPPDVAGELAAPRSAGLPTAAGALTNALPGAGVSPPTLRELRDDQTLLRFMAIWRRGSAGRNELHTLLHTSPSAPERALAAFALGDMIDTRLHRMLDARHLLRVILSPDDTAEQVISEDWQDTMWAAADALTLFHPQDVIRLLRVLIRYNPTVADSAAQQLAYLAGRLRATDSEVVDWLIRLLITNPGQVIKAKALQSLAWIGVGIAERHVPLVDGNQGPTLKQLIQILAAAESVPPLALGNFTVAPHRPDRADHDLYLRRKAIEALAWIGDATTIRDLGHRVPGWPPELREHWYQTVATIQQRQYVILGSGSHL</sequence>
<gene>
    <name evidence="2" type="ORF">EYB53_017510</name>
</gene>
<name>A0ABS4DDJ1_9CHLR</name>
<dbReference type="SMART" id="SM00382">
    <property type="entry name" value="AAA"/>
    <property type="match status" value="1"/>
</dbReference>
<reference evidence="2 3" key="1">
    <citation type="submission" date="2021-03" db="EMBL/GenBank/DDBJ databases">
        <authorList>
            <person name="Grouzdev D.S."/>
        </authorList>
    </citation>
    <scope>NUCLEOTIDE SEQUENCE [LARGE SCALE GENOMIC DNA]</scope>
    <source>
        <strain evidence="2 3">M50-1</strain>
    </source>
</reference>
<dbReference type="InterPro" id="IPR027417">
    <property type="entry name" value="P-loop_NTPase"/>
</dbReference>
<dbReference type="RefSeq" id="WP_135479708.1">
    <property type="nucleotide sequence ID" value="NZ_SIJK02000035.1"/>
</dbReference>
<organism evidence="2 3">
    <name type="scientific">Candidatus Chloroploca mongolica</name>
    <dbReference type="NCBI Taxonomy" id="2528176"/>
    <lineage>
        <taxon>Bacteria</taxon>
        <taxon>Bacillati</taxon>
        <taxon>Chloroflexota</taxon>
        <taxon>Chloroflexia</taxon>
        <taxon>Chloroflexales</taxon>
        <taxon>Chloroflexineae</taxon>
        <taxon>Oscillochloridaceae</taxon>
        <taxon>Candidatus Chloroploca</taxon>
    </lineage>
</organism>
<dbReference type="InterPro" id="IPR003593">
    <property type="entry name" value="AAA+_ATPase"/>
</dbReference>
<accession>A0ABS4DDJ1</accession>
<keyword evidence="3" id="KW-1185">Reference proteome</keyword>
<dbReference type="InterPro" id="IPR024983">
    <property type="entry name" value="CHAT_dom"/>
</dbReference>
<dbReference type="InterPro" id="IPR011989">
    <property type="entry name" value="ARM-like"/>
</dbReference>
<comment type="caution">
    <text evidence="2">The sequence shown here is derived from an EMBL/GenBank/DDBJ whole genome shotgun (WGS) entry which is preliminary data.</text>
</comment>
<dbReference type="SUPFAM" id="SSF52540">
    <property type="entry name" value="P-loop containing nucleoside triphosphate hydrolases"/>
    <property type="match status" value="1"/>
</dbReference>
<protein>
    <submittedName>
        <fullName evidence="2">CHAT domain-containing protein</fullName>
    </submittedName>
</protein>
<evidence type="ECO:0000313" key="3">
    <source>
        <dbReference type="Proteomes" id="UP001193081"/>
    </source>
</evidence>
<dbReference type="Proteomes" id="UP001193081">
    <property type="component" value="Unassembled WGS sequence"/>
</dbReference>
<dbReference type="Gene3D" id="3.40.50.300">
    <property type="entry name" value="P-loop containing nucleotide triphosphate hydrolases"/>
    <property type="match status" value="1"/>
</dbReference>